<evidence type="ECO:0000256" key="3">
    <source>
        <dbReference type="ARBA" id="ARBA00023065"/>
    </source>
</evidence>
<dbReference type="GO" id="GO:0046961">
    <property type="term" value="F:proton-transporting ATPase activity, rotational mechanism"/>
    <property type="evidence" value="ECO:0007669"/>
    <property type="project" value="InterPro"/>
</dbReference>
<accession>A0A7C4BCH6</accession>
<evidence type="ECO:0000256" key="2">
    <source>
        <dbReference type="ARBA" id="ARBA00022448"/>
    </source>
</evidence>
<comment type="caution">
    <text evidence="4">The sequence shown here is derived from an EMBL/GenBank/DDBJ whole genome shotgun (WGS) entry which is preliminary data.</text>
</comment>
<organism evidence="4">
    <name type="scientific">Ignisphaera aggregans</name>
    <dbReference type="NCBI Taxonomy" id="334771"/>
    <lineage>
        <taxon>Archaea</taxon>
        <taxon>Thermoproteota</taxon>
        <taxon>Thermoprotei</taxon>
        <taxon>Desulfurococcales</taxon>
        <taxon>Desulfurococcaceae</taxon>
        <taxon>Ignisphaera</taxon>
    </lineage>
</organism>
<dbReference type="AlphaFoldDB" id="A0A7C4BCH6"/>
<dbReference type="Gene3D" id="3.40.50.10580">
    <property type="entry name" value="ATPase, V1 complex, subunit F"/>
    <property type="match status" value="1"/>
</dbReference>
<keyword evidence="3" id="KW-0406">Ion transport</keyword>
<reference evidence="4" key="1">
    <citation type="journal article" date="2020" name="mSystems">
        <title>Genome- and Community-Level Interaction Insights into Carbon Utilization and Element Cycling Functions of Hydrothermarchaeota in Hydrothermal Sediment.</title>
        <authorList>
            <person name="Zhou Z."/>
            <person name="Liu Y."/>
            <person name="Xu W."/>
            <person name="Pan J."/>
            <person name="Luo Z.H."/>
            <person name="Li M."/>
        </authorList>
    </citation>
    <scope>NUCLEOTIDE SEQUENCE [LARGE SCALE GENOMIC DNA]</scope>
    <source>
        <strain evidence="4">SpSt-732</strain>
    </source>
</reference>
<proteinExistence type="inferred from homology"/>
<dbReference type="Pfam" id="PF01990">
    <property type="entry name" value="ATP-synt_F"/>
    <property type="match status" value="1"/>
</dbReference>
<evidence type="ECO:0000256" key="1">
    <source>
        <dbReference type="ARBA" id="ARBA00010148"/>
    </source>
</evidence>
<protein>
    <submittedName>
        <fullName evidence="4">Uncharacterized protein</fullName>
    </submittedName>
</protein>
<evidence type="ECO:0000313" key="4">
    <source>
        <dbReference type="EMBL" id="HGI88019.1"/>
    </source>
</evidence>
<dbReference type="InterPro" id="IPR036906">
    <property type="entry name" value="ATPase_V1_fsu_sf"/>
</dbReference>
<dbReference type="EMBL" id="DTFF01000052">
    <property type="protein sequence ID" value="HGI88019.1"/>
    <property type="molecule type" value="Genomic_DNA"/>
</dbReference>
<keyword evidence="2" id="KW-0813">Transport</keyword>
<name>A0A7C4BCH6_9CREN</name>
<dbReference type="InterPro" id="IPR008218">
    <property type="entry name" value="ATPase_V1-cplx_f_g_su"/>
</dbReference>
<gene>
    <name evidence="4" type="ORF">ENV14_06505</name>
</gene>
<sequence>MSEVKELTKGICAIVKKELEPFMRILGVKETFVVSEWEETKKVLESVSMRRDIAIVLLQKSLVPEGMSFVDLNLQQLYPIVVLFPDTKEALSESLQGFYRELIRRYIGYEIHLG</sequence>
<dbReference type="SUPFAM" id="SSF159468">
    <property type="entry name" value="AtpF-like"/>
    <property type="match status" value="1"/>
</dbReference>
<comment type="similarity">
    <text evidence="1">Belongs to the V-ATPase F subunit family.</text>
</comment>